<keyword evidence="1" id="KW-1133">Transmembrane helix</keyword>
<dbReference type="OrthoDB" id="4453618at2"/>
<reference evidence="3 4" key="1">
    <citation type="submission" date="2018-10" db="EMBL/GenBank/DDBJ databases">
        <title>Kocuria tytouropygialis sp. nov., isolated from the uropygial gland of an American barn owl (Tyto furcata).</title>
        <authorList>
            <person name="Braun M.S."/>
            <person name="Wang E."/>
            <person name="Zimmermann S."/>
            <person name="Wagner H."/>
            <person name="Wink M."/>
        </authorList>
    </citation>
    <scope>NUCLEOTIDE SEQUENCE [LARGE SCALE GENOMIC DNA]</scope>
    <source>
        <strain evidence="3 4">442</strain>
    </source>
</reference>
<feature type="transmembrane region" description="Helical" evidence="1">
    <location>
        <begin position="190"/>
        <end position="210"/>
    </location>
</feature>
<gene>
    <name evidence="3" type="ORF">C1C97_010270</name>
</gene>
<accession>A0A495A3Q0</accession>
<organism evidence="3 4">
    <name type="scientific">Kocuria tytonis</name>
    <dbReference type="NCBI Taxonomy" id="2054280"/>
    <lineage>
        <taxon>Bacteria</taxon>
        <taxon>Bacillati</taxon>
        <taxon>Actinomycetota</taxon>
        <taxon>Actinomycetes</taxon>
        <taxon>Micrococcales</taxon>
        <taxon>Micrococcaceae</taxon>
        <taxon>Kocuria</taxon>
    </lineage>
</organism>
<comment type="caution">
    <text evidence="3">The sequence shown here is derived from an EMBL/GenBank/DDBJ whole genome shotgun (WGS) entry which is preliminary data.</text>
</comment>
<protein>
    <submittedName>
        <fullName evidence="3">CPBP family intramembrane metalloprotease</fullName>
    </submittedName>
</protein>
<dbReference type="Pfam" id="PF02517">
    <property type="entry name" value="Rce1-like"/>
    <property type="match status" value="1"/>
</dbReference>
<evidence type="ECO:0000259" key="2">
    <source>
        <dbReference type="Pfam" id="PF02517"/>
    </source>
</evidence>
<feature type="domain" description="CAAX prenyl protease 2/Lysostaphin resistance protein A-like" evidence="2">
    <location>
        <begin position="110"/>
        <end position="201"/>
    </location>
</feature>
<dbReference type="EMBL" id="PNJG02000003">
    <property type="protein sequence ID" value="RKQ34230.1"/>
    <property type="molecule type" value="Genomic_DNA"/>
</dbReference>
<keyword evidence="3" id="KW-0378">Hydrolase</keyword>
<evidence type="ECO:0000313" key="4">
    <source>
        <dbReference type="Proteomes" id="UP000249516"/>
    </source>
</evidence>
<dbReference type="Proteomes" id="UP000249516">
    <property type="component" value="Unassembled WGS sequence"/>
</dbReference>
<feature type="transmembrane region" description="Helical" evidence="1">
    <location>
        <begin position="29"/>
        <end position="50"/>
    </location>
</feature>
<keyword evidence="1" id="KW-0812">Transmembrane</keyword>
<evidence type="ECO:0000313" key="3">
    <source>
        <dbReference type="EMBL" id="RKQ34230.1"/>
    </source>
</evidence>
<dbReference type="InterPro" id="IPR003675">
    <property type="entry name" value="Rce1/LyrA-like_dom"/>
</dbReference>
<name>A0A495A3Q0_9MICC</name>
<proteinExistence type="predicted"/>
<dbReference type="GO" id="GO:0008237">
    <property type="term" value="F:metallopeptidase activity"/>
    <property type="evidence" value="ECO:0007669"/>
    <property type="project" value="UniProtKB-KW"/>
</dbReference>
<dbReference type="AlphaFoldDB" id="A0A495A3Q0"/>
<dbReference type="GO" id="GO:0004175">
    <property type="term" value="F:endopeptidase activity"/>
    <property type="evidence" value="ECO:0007669"/>
    <property type="project" value="UniProtKB-ARBA"/>
</dbReference>
<keyword evidence="3" id="KW-0482">Metalloprotease</keyword>
<sequence>MLQSSVAQSTATLNQPLSSVALVDALRRLAGIGFALVPVVLALYLMAGTARGIPGVLRGIGVDARRPVRDLLWGAALFAVMGGGTLALYHAGRALGVTAQITTSTLENTWWTVPLLVLSALRHSLVEEVIVVAFLCDRMRGLGRRWWTIAVVSAVVRASYHLYQGFGPALGNLVMGLVFVWVYRRGGRLMPLLVAHALLDTVGFLAPQLLAG</sequence>
<evidence type="ECO:0000256" key="1">
    <source>
        <dbReference type="SAM" id="Phobius"/>
    </source>
</evidence>
<feature type="transmembrane region" description="Helical" evidence="1">
    <location>
        <begin position="166"/>
        <end position="183"/>
    </location>
</feature>
<dbReference type="GO" id="GO:0080120">
    <property type="term" value="P:CAAX-box protein maturation"/>
    <property type="evidence" value="ECO:0007669"/>
    <property type="project" value="UniProtKB-ARBA"/>
</dbReference>
<keyword evidence="4" id="KW-1185">Reference proteome</keyword>
<dbReference type="GO" id="GO:0006508">
    <property type="term" value="P:proteolysis"/>
    <property type="evidence" value="ECO:0007669"/>
    <property type="project" value="UniProtKB-KW"/>
</dbReference>
<keyword evidence="1" id="KW-0472">Membrane</keyword>
<feature type="transmembrane region" description="Helical" evidence="1">
    <location>
        <begin position="71"/>
        <end position="91"/>
    </location>
</feature>
<keyword evidence="3" id="KW-0645">Protease</keyword>